<evidence type="ECO:0000256" key="2">
    <source>
        <dbReference type="SAM" id="Phobius"/>
    </source>
</evidence>
<dbReference type="EMBL" id="CADCXV010000806">
    <property type="protein sequence ID" value="CAB0035941.1"/>
    <property type="molecule type" value="Genomic_DNA"/>
</dbReference>
<feature type="transmembrane region" description="Helical" evidence="2">
    <location>
        <begin position="28"/>
        <end position="46"/>
    </location>
</feature>
<proteinExistence type="predicted"/>
<feature type="transmembrane region" description="Helical" evidence="2">
    <location>
        <begin position="476"/>
        <end position="497"/>
    </location>
</feature>
<feature type="region of interest" description="Disordered" evidence="1">
    <location>
        <begin position="583"/>
        <end position="687"/>
    </location>
</feature>
<organism evidence="3 4">
    <name type="scientific">Trichogramma brassicae</name>
    <dbReference type="NCBI Taxonomy" id="86971"/>
    <lineage>
        <taxon>Eukaryota</taxon>
        <taxon>Metazoa</taxon>
        <taxon>Ecdysozoa</taxon>
        <taxon>Arthropoda</taxon>
        <taxon>Hexapoda</taxon>
        <taxon>Insecta</taxon>
        <taxon>Pterygota</taxon>
        <taxon>Neoptera</taxon>
        <taxon>Endopterygota</taxon>
        <taxon>Hymenoptera</taxon>
        <taxon>Apocrita</taxon>
        <taxon>Proctotrupomorpha</taxon>
        <taxon>Chalcidoidea</taxon>
        <taxon>Trichogrammatidae</taxon>
        <taxon>Trichogramma</taxon>
    </lineage>
</organism>
<evidence type="ECO:0000313" key="3">
    <source>
        <dbReference type="EMBL" id="CAB0035941.1"/>
    </source>
</evidence>
<sequence length="703" mass="81369">MTIGEFCHKVKLIVATQWRVRFYSCRRHIYACFVPWLVWLILSMMHSHHLPLQRDRFELRDSSLNITALRPMRLEGEHAVYYAPYNDFNDRLMQIFRNDCFPPTPKNDRDAWDNYYRSRFSIRVEGFPNEKELLKAYRAIEVKESESRYSKPRTNYAGVIFATNFSEASKTLSYKIQSRNLIYDRLFYEQIDWWQSAGDEYLIETNRILATQACLDASFIKLKTENNPARPKYDIAMKRLNLPNERDFSKVDYVYTSTGSMSEAEVISDRIAVLTTGRLECYGTPKYLKERYAPEACFGYAARKWKDSDETDEGSDELRNLNKQPKKVLGEPTLADLFSDVHEAIEVQELASPFVNYNKLLDADDPMKKLKKLSDTRRYVLNRYLRRPLYQRAKEQLATFGSRLVAAAEFSETANGTIVGSAIFTSKAVYSLPISLNLANNALLKYMTDFEHEIRAHLQRIPSMDSLFTFRDYNQWVAVSWALSFLTWLVLLVRNFLYLPLEENVKKMKHLQIMAGMPKTSIDSSETWLVSFFSSQKVLFEKKNDPEVFVESYISTVVQLSIYSSRMISLLMIISKKSASFSRRASQKSRRAEATTLASARPNNRAKPNKLREHATTRSPAADSQPTAEQPNSKLQPSSRTALQHSRTAETSSTSLQPNSPAADSRTAEQPKQPTVRQPNDPEQQRHRYCRRLARTLAYKVRV</sequence>
<gene>
    <name evidence="3" type="ORF">TBRA_LOCUS7824</name>
</gene>
<reference evidence="3 4" key="1">
    <citation type="submission" date="2020-02" db="EMBL/GenBank/DDBJ databases">
        <authorList>
            <person name="Ferguson B K."/>
        </authorList>
    </citation>
    <scope>NUCLEOTIDE SEQUENCE [LARGE SCALE GENOMIC DNA]</scope>
</reference>
<keyword evidence="2" id="KW-0472">Membrane</keyword>
<dbReference type="AlphaFoldDB" id="A0A6H5IHM4"/>
<protein>
    <submittedName>
        <fullName evidence="3">Uncharacterized protein</fullName>
    </submittedName>
</protein>
<evidence type="ECO:0000256" key="1">
    <source>
        <dbReference type="SAM" id="MobiDB-lite"/>
    </source>
</evidence>
<dbReference type="OrthoDB" id="8061355at2759"/>
<accession>A0A6H5IHM4</accession>
<dbReference type="Proteomes" id="UP000479190">
    <property type="component" value="Unassembled WGS sequence"/>
</dbReference>
<keyword evidence="2" id="KW-0812">Transmembrane</keyword>
<feature type="compositionally biased region" description="Polar residues" evidence="1">
    <location>
        <begin position="617"/>
        <end position="682"/>
    </location>
</feature>
<keyword evidence="2" id="KW-1133">Transmembrane helix</keyword>
<keyword evidence="4" id="KW-1185">Reference proteome</keyword>
<evidence type="ECO:0000313" key="4">
    <source>
        <dbReference type="Proteomes" id="UP000479190"/>
    </source>
</evidence>
<name>A0A6H5IHM4_9HYME</name>